<accession>A0ABP6LHF3</accession>
<evidence type="ECO:0000256" key="2">
    <source>
        <dbReference type="ARBA" id="ARBA00022679"/>
    </source>
</evidence>
<gene>
    <name evidence="5" type="ORF">GCM10010528_25200</name>
</gene>
<keyword evidence="6" id="KW-1185">Reference proteome</keyword>
<comment type="caution">
    <text evidence="5">The sequence shown here is derived from an EMBL/GenBank/DDBJ whole genome shotgun (WGS) entry which is preliminary data.</text>
</comment>
<dbReference type="Pfam" id="PF13439">
    <property type="entry name" value="Glyco_transf_4"/>
    <property type="match status" value="1"/>
</dbReference>
<dbReference type="PANTHER" id="PTHR46401:SF2">
    <property type="entry name" value="GLYCOSYLTRANSFERASE WBBK-RELATED"/>
    <property type="match status" value="1"/>
</dbReference>
<reference evidence="6" key="1">
    <citation type="journal article" date="2019" name="Int. J. Syst. Evol. Microbiol.">
        <title>The Global Catalogue of Microorganisms (GCM) 10K type strain sequencing project: providing services to taxonomists for standard genome sequencing and annotation.</title>
        <authorList>
            <consortium name="The Broad Institute Genomics Platform"/>
            <consortium name="The Broad Institute Genome Sequencing Center for Infectious Disease"/>
            <person name="Wu L."/>
            <person name="Ma J."/>
        </authorList>
    </citation>
    <scope>NUCLEOTIDE SEQUENCE [LARGE SCALE GENOMIC DNA]</scope>
    <source>
        <strain evidence="6">JCM 14234</strain>
    </source>
</reference>
<evidence type="ECO:0000313" key="6">
    <source>
        <dbReference type="Proteomes" id="UP001501035"/>
    </source>
</evidence>
<dbReference type="EMBL" id="BAAAVS010000053">
    <property type="protein sequence ID" value="GAA3044856.1"/>
    <property type="molecule type" value="Genomic_DNA"/>
</dbReference>
<protein>
    <submittedName>
        <fullName evidence="5">Glycosyltransferase family 4 protein</fullName>
    </submittedName>
</protein>
<organism evidence="5 6">
    <name type="scientific">Gordonia defluvii</name>
    <dbReference type="NCBI Taxonomy" id="283718"/>
    <lineage>
        <taxon>Bacteria</taxon>
        <taxon>Bacillati</taxon>
        <taxon>Actinomycetota</taxon>
        <taxon>Actinomycetes</taxon>
        <taxon>Mycobacteriales</taxon>
        <taxon>Gordoniaceae</taxon>
        <taxon>Gordonia</taxon>
    </lineage>
</organism>
<feature type="compositionally biased region" description="Basic and acidic residues" evidence="3">
    <location>
        <begin position="432"/>
        <end position="446"/>
    </location>
</feature>
<evidence type="ECO:0000313" key="5">
    <source>
        <dbReference type="EMBL" id="GAA3044856.1"/>
    </source>
</evidence>
<proteinExistence type="predicted"/>
<dbReference type="Proteomes" id="UP001501035">
    <property type="component" value="Unassembled WGS sequence"/>
</dbReference>
<keyword evidence="2" id="KW-0808">Transferase</keyword>
<feature type="domain" description="Glycosyltransferase subfamily 4-like N-terminal" evidence="4">
    <location>
        <begin position="24"/>
        <end position="229"/>
    </location>
</feature>
<feature type="region of interest" description="Disordered" evidence="3">
    <location>
        <begin position="424"/>
        <end position="446"/>
    </location>
</feature>
<dbReference type="InterPro" id="IPR028098">
    <property type="entry name" value="Glyco_trans_4-like_N"/>
</dbReference>
<evidence type="ECO:0000256" key="3">
    <source>
        <dbReference type="SAM" id="MobiDB-lite"/>
    </source>
</evidence>
<dbReference type="SUPFAM" id="SSF53756">
    <property type="entry name" value="UDP-Glycosyltransferase/glycogen phosphorylase"/>
    <property type="match status" value="1"/>
</dbReference>
<dbReference type="Pfam" id="PF13692">
    <property type="entry name" value="Glyco_trans_1_4"/>
    <property type="match status" value="1"/>
</dbReference>
<dbReference type="CDD" id="cd03801">
    <property type="entry name" value="GT4_PimA-like"/>
    <property type="match status" value="1"/>
</dbReference>
<evidence type="ECO:0000256" key="1">
    <source>
        <dbReference type="ARBA" id="ARBA00022676"/>
    </source>
</evidence>
<sequence length="446" mass="47982">MPTERAPGALRIALLSYRSKPHCGGQGVYVRHLSRELAKLGHDVEIFSGQPYPELDQSTLDAGVRVTKVPSLDLYGEPEPFRTPRLREYRDWIDMIEVGQMWTAAFGEPLTFSLRVARLLDQRRGDFDVIHDNQSLGYGLLRLPKMGFPLVATIHHPITRDRSLAIKAARGWRKITAARWHSFLAMQGRVARRIPVLLTVSRSSEVDTRKAFSIPVGRIATIPLGVDTEAFAPRPAVERIPGRVVCIASADAPLKGVSYLLEAIAKVAAERSVELTLVSKLDPTGPSARLIEQLSIGDHVRVVNGIDDEELAGLLATAEVACVPSLYEGFSLPAVEAMSCGTPLIATRAGAIPEVVGEGAGAGAVLVPPRDSGAIAQELLRLLGDGAARSELGSAARRRVEENFSWAAVAAKTAEQYRAAIDQAAGAANDSKSAEPRSAAKGDEQC</sequence>
<evidence type="ECO:0000259" key="4">
    <source>
        <dbReference type="Pfam" id="PF13439"/>
    </source>
</evidence>
<dbReference type="Gene3D" id="3.40.50.2000">
    <property type="entry name" value="Glycogen Phosphorylase B"/>
    <property type="match status" value="2"/>
</dbReference>
<keyword evidence="1" id="KW-0328">Glycosyltransferase</keyword>
<name>A0ABP6LHF3_9ACTN</name>
<dbReference type="PANTHER" id="PTHR46401">
    <property type="entry name" value="GLYCOSYLTRANSFERASE WBBK-RELATED"/>
    <property type="match status" value="1"/>
</dbReference>